<reference evidence="12 13" key="1">
    <citation type="submission" date="2018-08" db="EMBL/GenBank/DDBJ databases">
        <title>A genome reference for cultivated species of the human gut microbiota.</title>
        <authorList>
            <person name="Zou Y."/>
            <person name="Xue W."/>
            <person name="Luo G."/>
        </authorList>
    </citation>
    <scope>NUCLEOTIDE SEQUENCE [LARGE SCALE GENOMIC DNA]</scope>
    <source>
        <strain evidence="12 13">AM30-5LB</strain>
    </source>
</reference>
<dbReference type="EMBL" id="QSJI01000001">
    <property type="protein sequence ID" value="RHD57323.1"/>
    <property type="molecule type" value="Genomic_DNA"/>
</dbReference>
<evidence type="ECO:0000256" key="8">
    <source>
        <dbReference type="ARBA" id="ARBA00023306"/>
    </source>
</evidence>
<dbReference type="PROSITE" id="PS51898">
    <property type="entry name" value="TYR_RECOMBINASE"/>
    <property type="match status" value="1"/>
</dbReference>
<dbReference type="InterPro" id="IPR044068">
    <property type="entry name" value="CB"/>
</dbReference>
<evidence type="ECO:0000259" key="11">
    <source>
        <dbReference type="PROSITE" id="PS51900"/>
    </source>
</evidence>
<keyword evidence="4 9" id="KW-0159">Chromosome partition</keyword>
<keyword evidence="6 9" id="KW-0238">DNA-binding</keyword>
<feature type="active site" evidence="9">
    <location>
        <position position="280"/>
    </location>
</feature>
<dbReference type="InterPro" id="IPR023009">
    <property type="entry name" value="Tyrosine_recombinase_XerC/XerD"/>
</dbReference>
<keyword evidence="2 9" id="KW-0963">Cytoplasm</keyword>
<dbReference type="Proteomes" id="UP000286050">
    <property type="component" value="Unassembled WGS sequence"/>
</dbReference>
<keyword evidence="8 9" id="KW-0131">Cell cycle</keyword>
<protein>
    <recommendedName>
        <fullName evidence="9">Tyrosine recombinase XerC</fullName>
    </recommendedName>
</protein>
<evidence type="ECO:0000259" key="10">
    <source>
        <dbReference type="PROSITE" id="PS51898"/>
    </source>
</evidence>
<feature type="domain" description="Tyr recombinase" evidence="10">
    <location>
        <begin position="114"/>
        <end position="302"/>
    </location>
</feature>
<dbReference type="GO" id="GO:0003677">
    <property type="term" value="F:DNA binding"/>
    <property type="evidence" value="ECO:0007669"/>
    <property type="project" value="UniProtKB-UniRule"/>
</dbReference>
<dbReference type="PROSITE" id="PS51900">
    <property type="entry name" value="CB"/>
    <property type="match status" value="1"/>
</dbReference>
<feature type="active site" evidence="9">
    <location>
        <position position="254"/>
    </location>
</feature>
<dbReference type="InterPro" id="IPR013762">
    <property type="entry name" value="Integrase-like_cat_sf"/>
</dbReference>
<evidence type="ECO:0000256" key="5">
    <source>
        <dbReference type="ARBA" id="ARBA00022908"/>
    </source>
</evidence>
<dbReference type="Gene3D" id="1.10.443.10">
    <property type="entry name" value="Intergrase catalytic core"/>
    <property type="match status" value="1"/>
</dbReference>
<dbReference type="NCBIfam" id="NF001399">
    <property type="entry name" value="PRK00283.1"/>
    <property type="match status" value="1"/>
</dbReference>
<evidence type="ECO:0000256" key="1">
    <source>
        <dbReference type="ARBA" id="ARBA00004496"/>
    </source>
</evidence>
<comment type="function">
    <text evidence="9">Site-specific tyrosine recombinase, which acts by catalyzing the cutting and rejoining of the recombining DNA molecules. The XerC-XerD complex is essential to convert dimers of the bacterial chromosome into monomers to permit their segregation at cell division. It also contributes to the segregational stability of plasmids.</text>
</comment>
<dbReference type="PANTHER" id="PTHR30349">
    <property type="entry name" value="PHAGE INTEGRASE-RELATED"/>
    <property type="match status" value="1"/>
</dbReference>
<comment type="subcellular location">
    <subcellularLocation>
        <location evidence="1 9">Cytoplasm</location>
    </subcellularLocation>
</comment>
<evidence type="ECO:0000256" key="3">
    <source>
        <dbReference type="ARBA" id="ARBA00022618"/>
    </source>
</evidence>
<dbReference type="GO" id="GO:0007059">
    <property type="term" value="P:chromosome segregation"/>
    <property type="evidence" value="ECO:0007669"/>
    <property type="project" value="UniProtKB-UniRule"/>
</dbReference>
<dbReference type="AlphaFoldDB" id="A0A414FZL5"/>
<dbReference type="InterPro" id="IPR002104">
    <property type="entry name" value="Integrase_catalytic"/>
</dbReference>
<dbReference type="HAMAP" id="MF_01808">
    <property type="entry name" value="Recomb_XerC_XerD"/>
    <property type="match status" value="1"/>
</dbReference>
<name>A0A414FZL5_9ACTN</name>
<accession>A0A414FZL5</accession>
<dbReference type="InterPro" id="IPR050090">
    <property type="entry name" value="Tyrosine_recombinase_XerCD"/>
</dbReference>
<proteinExistence type="inferred from homology"/>
<dbReference type="Pfam" id="PF00589">
    <property type="entry name" value="Phage_integrase"/>
    <property type="match status" value="1"/>
</dbReference>
<keyword evidence="3 9" id="KW-0132">Cell division</keyword>
<keyword evidence="7 9" id="KW-0233">DNA recombination</keyword>
<dbReference type="GO" id="GO:0005737">
    <property type="term" value="C:cytoplasm"/>
    <property type="evidence" value="ECO:0007669"/>
    <property type="project" value="UniProtKB-SubCell"/>
</dbReference>
<feature type="active site" evidence="9">
    <location>
        <position position="154"/>
    </location>
</feature>
<feature type="active site" evidence="9">
    <location>
        <position position="257"/>
    </location>
</feature>
<feature type="active site" description="O-(3'-phospho-DNA)-tyrosine intermediate" evidence="9">
    <location>
        <position position="289"/>
    </location>
</feature>
<dbReference type="PANTHER" id="PTHR30349:SF81">
    <property type="entry name" value="TYROSINE RECOMBINASE XERC"/>
    <property type="match status" value="1"/>
</dbReference>
<dbReference type="RefSeq" id="WP_118271143.1">
    <property type="nucleotide sequence ID" value="NZ_QSJI01000001.1"/>
</dbReference>
<evidence type="ECO:0000256" key="6">
    <source>
        <dbReference type="ARBA" id="ARBA00023125"/>
    </source>
</evidence>
<evidence type="ECO:0000256" key="9">
    <source>
        <dbReference type="HAMAP-Rule" id="MF_01808"/>
    </source>
</evidence>
<gene>
    <name evidence="9" type="primary">xerC</name>
    <name evidence="12" type="ORF">DW787_00265</name>
</gene>
<dbReference type="Gene3D" id="1.10.150.130">
    <property type="match status" value="1"/>
</dbReference>
<evidence type="ECO:0000256" key="2">
    <source>
        <dbReference type="ARBA" id="ARBA00022490"/>
    </source>
</evidence>
<evidence type="ECO:0000313" key="12">
    <source>
        <dbReference type="EMBL" id="RHD57323.1"/>
    </source>
</evidence>
<organism evidence="12 13">
    <name type="scientific">Collinsella intestinalis</name>
    <dbReference type="NCBI Taxonomy" id="147207"/>
    <lineage>
        <taxon>Bacteria</taxon>
        <taxon>Bacillati</taxon>
        <taxon>Actinomycetota</taxon>
        <taxon>Coriobacteriia</taxon>
        <taxon>Coriobacteriales</taxon>
        <taxon>Coriobacteriaceae</taxon>
        <taxon>Collinsella</taxon>
    </lineage>
</organism>
<dbReference type="SUPFAM" id="SSF56349">
    <property type="entry name" value="DNA breaking-rejoining enzymes"/>
    <property type="match status" value="1"/>
</dbReference>
<sequence>MAPSSLQSELLAQIDDFIVFISCVEGLSPETVRAYGQHLEAYADWCESHAVDGLDPSSRDLRSYLAEFRRDGRASTTVAAHLSALRSFFRWLEYSGHRAGAVPLATVAPKQRRELPHVLTAEELAALFDAPDLSCPVGLRDAAMLELFIATGARISELSRLELGDVCVAERQVRLLGKGSKERIVPLYARAVEVYERYLENGRPNLLRAPALGGDACRAVFVSDRGRAMNSDALRYRFDVLKRKAGISSDITPHTMRHTFATELLGGGADLRSVQELLGHASLSTTQIYTHLTPDRLKSAVARAHPRG</sequence>
<feature type="active site" evidence="9">
    <location>
        <position position="178"/>
    </location>
</feature>
<evidence type="ECO:0000256" key="4">
    <source>
        <dbReference type="ARBA" id="ARBA00022829"/>
    </source>
</evidence>
<dbReference type="InterPro" id="IPR004107">
    <property type="entry name" value="Integrase_SAM-like_N"/>
</dbReference>
<comment type="similarity">
    <text evidence="9">Belongs to the 'phage' integrase family. XerC subfamily.</text>
</comment>
<feature type="domain" description="Core-binding (CB)" evidence="11">
    <location>
        <begin position="8"/>
        <end position="93"/>
    </location>
</feature>
<comment type="caution">
    <text evidence="12">The sequence shown here is derived from an EMBL/GenBank/DDBJ whole genome shotgun (WGS) entry which is preliminary data.</text>
</comment>
<evidence type="ECO:0000313" key="13">
    <source>
        <dbReference type="Proteomes" id="UP000286050"/>
    </source>
</evidence>
<dbReference type="InterPro" id="IPR010998">
    <property type="entry name" value="Integrase_recombinase_N"/>
</dbReference>
<dbReference type="GO" id="GO:0006313">
    <property type="term" value="P:DNA transposition"/>
    <property type="evidence" value="ECO:0007669"/>
    <property type="project" value="UniProtKB-UniRule"/>
</dbReference>
<dbReference type="CDD" id="cd00798">
    <property type="entry name" value="INT_XerDC_C"/>
    <property type="match status" value="1"/>
</dbReference>
<comment type="subunit">
    <text evidence="9">Forms a cyclic heterotetrameric complex composed of two molecules of XerC and two molecules of XerD.</text>
</comment>
<dbReference type="GO" id="GO:0009037">
    <property type="term" value="F:tyrosine-based site-specific recombinase activity"/>
    <property type="evidence" value="ECO:0007669"/>
    <property type="project" value="UniProtKB-UniRule"/>
</dbReference>
<keyword evidence="5 9" id="KW-0229">DNA integration</keyword>
<dbReference type="InterPro" id="IPR011010">
    <property type="entry name" value="DNA_brk_join_enz"/>
</dbReference>
<dbReference type="GO" id="GO:0051301">
    <property type="term" value="P:cell division"/>
    <property type="evidence" value="ECO:0007669"/>
    <property type="project" value="UniProtKB-KW"/>
</dbReference>
<evidence type="ECO:0000256" key="7">
    <source>
        <dbReference type="ARBA" id="ARBA00023172"/>
    </source>
</evidence>
<dbReference type="Pfam" id="PF02899">
    <property type="entry name" value="Phage_int_SAM_1"/>
    <property type="match status" value="1"/>
</dbReference>